<dbReference type="InterPro" id="IPR036052">
    <property type="entry name" value="TrpB-like_PALP_sf"/>
</dbReference>
<dbReference type="PANTHER" id="PTHR48078">
    <property type="entry name" value="THREONINE DEHYDRATASE, MITOCHONDRIAL-RELATED"/>
    <property type="match status" value="1"/>
</dbReference>
<dbReference type="Pfam" id="PF00291">
    <property type="entry name" value="PALP"/>
    <property type="match status" value="1"/>
</dbReference>
<name>T1AAN2_9ZZZZ</name>
<comment type="cofactor">
    <cofactor evidence="1">
        <name>pyridoxal 5'-phosphate</name>
        <dbReference type="ChEBI" id="CHEBI:597326"/>
    </cofactor>
</comment>
<dbReference type="GO" id="GO:0009097">
    <property type="term" value="P:isoleucine biosynthetic process"/>
    <property type="evidence" value="ECO:0007669"/>
    <property type="project" value="TreeGrafter"/>
</dbReference>
<reference evidence="5" key="2">
    <citation type="journal article" date="2014" name="ISME J.">
        <title>Microbial stratification in low pH oxic and suboxic macroscopic growths along an acid mine drainage.</title>
        <authorList>
            <person name="Mendez-Garcia C."/>
            <person name="Mesa V."/>
            <person name="Sprenger R.R."/>
            <person name="Richter M."/>
            <person name="Diez M.S."/>
            <person name="Solano J."/>
            <person name="Bargiela R."/>
            <person name="Golyshina O.V."/>
            <person name="Manteca A."/>
            <person name="Ramos J.L."/>
            <person name="Gallego J.R."/>
            <person name="Llorente I."/>
            <person name="Martins Dos Santos V.A."/>
            <person name="Jensen O.N."/>
            <person name="Pelaez A.I."/>
            <person name="Sanchez J."/>
            <person name="Ferrer M."/>
        </authorList>
    </citation>
    <scope>NUCLEOTIDE SEQUENCE</scope>
</reference>
<keyword evidence="2" id="KW-0663">Pyridoxal phosphate</keyword>
<dbReference type="Gene3D" id="3.40.50.1100">
    <property type="match status" value="2"/>
</dbReference>
<feature type="domain" description="Tryptophan synthase beta chain-like PALP" evidence="4">
    <location>
        <begin position="70"/>
        <end position="350"/>
    </location>
</feature>
<protein>
    <submittedName>
        <fullName evidence="5">Threonine synthase</fullName>
    </submittedName>
</protein>
<dbReference type="EMBL" id="AUZZ01004388">
    <property type="protein sequence ID" value="EQD53853.1"/>
    <property type="molecule type" value="Genomic_DNA"/>
</dbReference>
<sequence>MRYHLECLRCCSIFESDYDKQICGKCSGILEVVYERNPRIPKGNPNSFWDFLPALPSGSYRKYEVGLTKTIKSTDLPNTYMKMEIGNPTHSFKDRGSVIEVGKARDYGYNEVVCASTGNMAYSVAYYSKLYGIRAKIFISNNASRDKVRDIRETHDAEVTRVNGDFNKAQRLAEAYSKRNGAFLTGDYCYRKEGQKTIAYEIMLNGKGVNSIVVPVGNATLLSGTFKAVKELKAAKRISKTPAVIGVEASSCSPLYKAFTRARGVEYETPKTMADAIAVGYPTYGDQAIQYMHKYGGSMMTVSEAEMSKEQLSFTNRYGLPVELAGVASLAAIRGSKGIPKEIKVAVVTGANV</sequence>
<comment type="caution">
    <text evidence="5">The sequence shown here is derived from an EMBL/GenBank/DDBJ whole genome shotgun (WGS) entry which is preliminary data.</text>
</comment>
<dbReference type="GO" id="GO:0004794">
    <property type="term" value="F:threonine deaminase activity"/>
    <property type="evidence" value="ECO:0007669"/>
    <property type="project" value="TreeGrafter"/>
</dbReference>
<evidence type="ECO:0000256" key="3">
    <source>
        <dbReference type="ARBA" id="ARBA00023239"/>
    </source>
</evidence>
<gene>
    <name evidence="5" type="ORF">B2A_06232</name>
</gene>
<dbReference type="InterPro" id="IPR050147">
    <property type="entry name" value="Ser/Thr_Dehydratase"/>
</dbReference>
<dbReference type="GO" id="GO:0003941">
    <property type="term" value="F:L-serine ammonia-lyase activity"/>
    <property type="evidence" value="ECO:0007669"/>
    <property type="project" value="TreeGrafter"/>
</dbReference>
<dbReference type="InterPro" id="IPR001926">
    <property type="entry name" value="TrpB-like_PALP"/>
</dbReference>
<reference evidence="5" key="1">
    <citation type="submission" date="2013-08" db="EMBL/GenBank/DDBJ databases">
        <authorList>
            <person name="Mendez C."/>
            <person name="Richter M."/>
            <person name="Ferrer M."/>
            <person name="Sanchez J."/>
        </authorList>
    </citation>
    <scope>NUCLEOTIDE SEQUENCE</scope>
</reference>
<evidence type="ECO:0000256" key="2">
    <source>
        <dbReference type="ARBA" id="ARBA00022898"/>
    </source>
</evidence>
<organism evidence="5">
    <name type="scientific">mine drainage metagenome</name>
    <dbReference type="NCBI Taxonomy" id="410659"/>
    <lineage>
        <taxon>unclassified sequences</taxon>
        <taxon>metagenomes</taxon>
        <taxon>ecological metagenomes</taxon>
    </lineage>
</organism>
<dbReference type="PANTHER" id="PTHR48078:SF6">
    <property type="entry name" value="L-THREONINE DEHYDRATASE CATABOLIC TDCB"/>
    <property type="match status" value="1"/>
</dbReference>
<accession>T1AAN2</accession>
<proteinExistence type="predicted"/>
<keyword evidence="3" id="KW-0456">Lyase</keyword>
<dbReference type="GO" id="GO:0006565">
    <property type="term" value="P:L-serine catabolic process"/>
    <property type="evidence" value="ECO:0007669"/>
    <property type="project" value="TreeGrafter"/>
</dbReference>
<dbReference type="AlphaFoldDB" id="T1AAN2"/>
<evidence type="ECO:0000313" key="5">
    <source>
        <dbReference type="EMBL" id="EQD53853.1"/>
    </source>
</evidence>
<dbReference type="SUPFAM" id="SSF53686">
    <property type="entry name" value="Tryptophan synthase beta subunit-like PLP-dependent enzymes"/>
    <property type="match status" value="1"/>
</dbReference>
<evidence type="ECO:0000259" key="4">
    <source>
        <dbReference type="Pfam" id="PF00291"/>
    </source>
</evidence>
<evidence type="ECO:0000256" key="1">
    <source>
        <dbReference type="ARBA" id="ARBA00001933"/>
    </source>
</evidence>
<dbReference type="GO" id="GO:0006567">
    <property type="term" value="P:L-threonine catabolic process"/>
    <property type="evidence" value="ECO:0007669"/>
    <property type="project" value="TreeGrafter"/>
</dbReference>